<gene>
    <name evidence="5" type="ORF">GACE_0924</name>
</gene>
<proteinExistence type="inferred from homology"/>
<dbReference type="PANTHER" id="PTHR46733:SF4">
    <property type="entry name" value="HEAT SHOCK PROTEIN 21, CHLOROPLASTIC"/>
    <property type="match status" value="1"/>
</dbReference>
<organism evidence="5 6">
    <name type="scientific">Geoglobus acetivorans</name>
    <dbReference type="NCBI Taxonomy" id="565033"/>
    <lineage>
        <taxon>Archaea</taxon>
        <taxon>Methanobacteriati</taxon>
        <taxon>Methanobacteriota</taxon>
        <taxon>Archaeoglobi</taxon>
        <taxon>Archaeoglobales</taxon>
        <taxon>Archaeoglobaceae</taxon>
        <taxon>Geoglobus</taxon>
    </lineage>
</organism>
<dbReference type="InterPro" id="IPR002068">
    <property type="entry name" value="A-crystallin/Hsp20_dom"/>
</dbReference>
<accession>A0A0A7GG83</accession>
<evidence type="ECO:0000259" key="4">
    <source>
        <dbReference type="PROSITE" id="PS01031"/>
    </source>
</evidence>
<dbReference type="AlphaFoldDB" id="A0A0A7GG83"/>
<dbReference type="GeneID" id="24797514"/>
<dbReference type="KEGG" id="gac:GACE_0924"/>
<keyword evidence="1 5" id="KW-0346">Stress response</keyword>
<feature type="domain" description="SHSP" evidence="4">
    <location>
        <begin position="34"/>
        <end position="143"/>
    </location>
</feature>
<dbReference type="EMBL" id="CP009552">
    <property type="protein sequence ID" value="AIY89971.1"/>
    <property type="molecule type" value="Genomic_DNA"/>
</dbReference>
<sequence length="143" mass="16984">MRTFDPFDEVRRLQERMVRLLDEFDRFAAPAAEKLIERLGMPVDVIDEGDKFRIVADLPGFDKNDIEIYIEDGDLVIRAVRKEEKEEKDRNFLRRERSFGEVYRRISLPADVQEDRIKARYNNGVLEIEAPKTKSDRKIIRIE</sequence>
<name>A0A0A7GG83_GEOAI</name>
<dbReference type="GO" id="GO:0009408">
    <property type="term" value="P:response to heat"/>
    <property type="evidence" value="ECO:0007669"/>
    <property type="project" value="InterPro"/>
</dbReference>
<comment type="similarity">
    <text evidence="2 3">Belongs to the small heat shock protein (HSP20) family.</text>
</comment>
<dbReference type="SUPFAM" id="SSF49764">
    <property type="entry name" value="HSP20-like chaperones"/>
    <property type="match status" value="1"/>
</dbReference>
<evidence type="ECO:0000256" key="3">
    <source>
        <dbReference type="RuleBase" id="RU003616"/>
    </source>
</evidence>
<dbReference type="eggNOG" id="arCOG01832">
    <property type="taxonomic scope" value="Archaea"/>
</dbReference>
<dbReference type="RefSeq" id="WP_048091551.1">
    <property type="nucleotide sequence ID" value="NZ_CP009552.1"/>
</dbReference>
<dbReference type="CDD" id="cd06464">
    <property type="entry name" value="ACD_sHsps-like"/>
    <property type="match status" value="1"/>
</dbReference>
<dbReference type="PANTHER" id="PTHR46733">
    <property type="entry name" value="26.5 KDA HEAT SHOCK PROTEIN, MITOCHONDRIAL"/>
    <property type="match status" value="1"/>
</dbReference>
<evidence type="ECO:0000256" key="2">
    <source>
        <dbReference type="PROSITE-ProRule" id="PRU00285"/>
    </source>
</evidence>
<dbReference type="STRING" id="565033.GACE_0924"/>
<evidence type="ECO:0000313" key="6">
    <source>
        <dbReference type="Proteomes" id="UP000030624"/>
    </source>
</evidence>
<protein>
    <submittedName>
        <fullName evidence="5">Small heat shock protein (Hsp20-2)</fullName>
    </submittedName>
</protein>
<reference evidence="5 6" key="1">
    <citation type="journal article" date="2015" name="Appl. Environ. Microbiol.">
        <title>The Geoglobus acetivorans genome: Fe(III) reduction, acetate utilization, autotrophic growth, and degradation of aromatic compounds in a hyperthermophilic archaeon.</title>
        <authorList>
            <person name="Mardanov A.V."/>
            <person name="Slododkina G.B."/>
            <person name="Slobodkin A.I."/>
            <person name="Beletsky A.V."/>
            <person name="Gavrilov S.N."/>
            <person name="Kublanov I.V."/>
            <person name="Bonch-Osmolovskaya E.A."/>
            <person name="Skryabin K.G."/>
            <person name="Ravin N.V."/>
        </authorList>
    </citation>
    <scope>NUCLEOTIDE SEQUENCE [LARGE SCALE GENOMIC DNA]</scope>
    <source>
        <strain evidence="5 6">SBH6</strain>
    </source>
</reference>
<dbReference type="Pfam" id="PF00011">
    <property type="entry name" value="HSP20"/>
    <property type="match status" value="1"/>
</dbReference>
<dbReference type="Proteomes" id="UP000030624">
    <property type="component" value="Chromosome"/>
</dbReference>
<dbReference type="InterPro" id="IPR044587">
    <property type="entry name" value="HSP21-like"/>
</dbReference>
<dbReference type="Gene3D" id="2.60.40.790">
    <property type="match status" value="1"/>
</dbReference>
<dbReference type="PROSITE" id="PS01031">
    <property type="entry name" value="SHSP"/>
    <property type="match status" value="1"/>
</dbReference>
<evidence type="ECO:0000313" key="5">
    <source>
        <dbReference type="EMBL" id="AIY89971.1"/>
    </source>
</evidence>
<dbReference type="InterPro" id="IPR008978">
    <property type="entry name" value="HSP20-like_chaperone"/>
</dbReference>
<evidence type="ECO:0000256" key="1">
    <source>
        <dbReference type="ARBA" id="ARBA00023016"/>
    </source>
</evidence>
<dbReference type="HOGENOM" id="CLU_046737_12_4_2"/>